<evidence type="ECO:0000313" key="1">
    <source>
        <dbReference type="EMBL" id="SVD57175.1"/>
    </source>
</evidence>
<accession>A0A382WFN7</accession>
<dbReference type="EMBL" id="UINC01159209">
    <property type="protein sequence ID" value="SVD57175.1"/>
    <property type="molecule type" value="Genomic_DNA"/>
</dbReference>
<name>A0A382WFN7_9ZZZZ</name>
<gene>
    <name evidence="1" type="ORF">METZ01_LOCUS410029</name>
</gene>
<proteinExistence type="predicted"/>
<dbReference type="AlphaFoldDB" id="A0A382WFN7"/>
<organism evidence="1">
    <name type="scientific">marine metagenome</name>
    <dbReference type="NCBI Taxonomy" id="408172"/>
    <lineage>
        <taxon>unclassified sequences</taxon>
        <taxon>metagenomes</taxon>
        <taxon>ecological metagenomes</taxon>
    </lineage>
</organism>
<protein>
    <submittedName>
        <fullName evidence="1">Uncharacterized protein</fullName>
    </submittedName>
</protein>
<reference evidence="1" key="1">
    <citation type="submission" date="2018-05" db="EMBL/GenBank/DDBJ databases">
        <authorList>
            <person name="Lanie J.A."/>
            <person name="Ng W.-L."/>
            <person name="Kazmierczak K.M."/>
            <person name="Andrzejewski T.M."/>
            <person name="Davidsen T.M."/>
            <person name="Wayne K.J."/>
            <person name="Tettelin H."/>
            <person name="Glass J.I."/>
            <person name="Rusch D."/>
            <person name="Podicherti R."/>
            <person name="Tsui H.-C.T."/>
            <person name="Winkler M.E."/>
        </authorList>
    </citation>
    <scope>NUCLEOTIDE SEQUENCE</scope>
</reference>
<sequence>MLQRKTKTKLILKKFLKKNKNILKELKRKALKAKPYVRDPWMMNSKVTEDTYEEFLKKETEDF</sequence>